<dbReference type="InterPro" id="IPR004843">
    <property type="entry name" value="Calcineurin-like_PHP"/>
</dbReference>
<dbReference type="PANTHER" id="PTHR30337">
    <property type="entry name" value="COMPONENT OF ATP-DEPENDENT DSDNA EXONUCLEASE"/>
    <property type="match status" value="1"/>
</dbReference>
<feature type="compositionally biased region" description="Low complexity" evidence="4">
    <location>
        <begin position="426"/>
        <end position="449"/>
    </location>
</feature>
<evidence type="ECO:0000259" key="5">
    <source>
        <dbReference type="Pfam" id="PF00149"/>
    </source>
</evidence>
<evidence type="ECO:0000313" key="6">
    <source>
        <dbReference type="EMBL" id="MDC0740787.1"/>
    </source>
</evidence>
<keyword evidence="3 6" id="KW-0269">Exonuclease</keyword>
<dbReference type="Gene3D" id="3.60.21.10">
    <property type="match status" value="1"/>
</dbReference>
<dbReference type="InterPro" id="IPR050535">
    <property type="entry name" value="DNA_Repair-Maintenance_Comp"/>
</dbReference>
<keyword evidence="7" id="KW-1185">Reference proteome</keyword>
<keyword evidence="1" id="KW-0540">Nuclease</keyword>
<sequence length="449" mass="50547">MTPVRFIHTADWQLGLRAHFIPGDAGAVVRNARLETVQKIGTIAREFKADFVVVAGDVFEHHGLKPDTIRRSLDKMRDIPAQVLLLPGNHDPLTPEALYRTALWKKECPPNVRVLDSRAPMILREGVALLPCPLFERHELGDVTEHLTAEYGPQDHVRIGVAHGGIKEFLAALVDDEEMIHNAIPKDLAGRARLDYLALGDWHGLLQIDERTWYSGTPEATRFKEQNPGSVLLVEVGGRGERPVVARQQVCTFHWKQHEFTVETEDELERLERFLDAYQGKDSTLIELTLKGAPRMELRSRLENDVLARARDRFRFLRVRDENLHTIFGDEDIAALRTSGWIGRVAERLQAGLPDKPTEDTERALRLLYRLWIRPARAEASTRGATRTSRSSRGGSRRCARSCRSRGRGSRRDRTGACGSARARGWRSPSSGTSSSCPRSRASGKPWCS</sequence>
<name>A0ABT5EIM9_9BACT</name>
<dbReference type="Proteomes" id="UP001221411">
    <property type="component" value="Unassembled WGS sequence"/>
</dbReference>
<protein>
    <submittedName>
        <fullName evidence="6">DNA repair exonuclease</fullName>
    </submittedName>
</protein>
<evidence type="ECO:0000256" key="1">
    <source>
        <dbReference type="ARBA" id="ARBA00022722"/>
    </source>
</evidence>
<dbReference type="EMBL" id="JAQNDO010000001">
    <property type="protein sequence ID" value="MDC0740787.1"/>
    <property type="molecule type" value="Genomic_DNA"/>
</dbReference>
<dbReference type="Pfam" id="PF00149">
    <property type="entry name" value="Metallophos"/>
    <property type="match status" value="1"/>
</dbReference>
<gene>
    <name evidence="6" type="ORF">POL67_05480</name>
</gene>
<dbReference type="InterPro" id="IPR029052">
    <property type="entry name" value="Metallo-depent_PP-like"/>
</dbReference>
<accession>A0ABT5EIM9</accession>
<evidence type="ECO:0000256" key="2">
    <source>
        <dbReference type="ARBA" id="ARBA00022801"/>
    </source>
</evidence>
<keyword evidence="2" id="KW-0378">Hydrolase</keyword>
<feature type="compositionally biased region" description="Basic residues" evidence="4">
    <location>
        <begin position="395"/>
        <end position="409"/>
    </location>
</feature>
<evidence type="ECO:0000313" key="7">
    <source>
        <dbReference type="Proteomes" id="UP001221411"/>
    </source>
</evidence>
<organism evidence="6 7">
    <name type="scientific">Polyangium mundeleinium</name>
    <dbReference type="NCBI Taxonomy" id="2995306"/>
    <lineage>
        <taxon>Bacteria</taxon>
        <taxon>Pseudomonadati</taxon>
        <taxon>Myxococcota</taxon>
        <taxon>Polyangia</taxon>
        <taxon>Polyangiales</taxon>
        <taxon>Polyangiaceae</taxon>
        <taxon>Polyangium</taxon>
    </lineage>
</organism>
<feature type="compositionally biased region" description="Low complexity" evidence="4">
    <location>
        <begin position="380"/>
        <end position="394"/>
    </location>
</feature>
<reference evidence="6 7" key="1">
    <citation type="submission" date="2022-11" db="EMBL/GenBank/DDBJ databases">
        <title>Minimal conservation of predation-associated metabolite biosynthetic gene clusters underscores biosynthetic potential of Myxococcota including descriptions for ten novel species: Archangium lansinium sp. nov., Myxococcus landrumus sp. nov., Nannocystis bai.</title>
        <authorList>
            <person name="Ahearne A."/>
            <person name="Stevens C."/>
            <person name="Dowd S."/>
        </authorList>
    </citation>
    <scope>NUCLEOTIDE SEQUENCE [LARGE SCALE GENOMIC DNA]</scope>
    <source>
        <strain evidence="6 7">RJM3</strain>
    </source>
</reference>
<evidence type="ECO:0000256" key="4">
    <source>
        <dbReference type="SAM" id="MobiDB-lite"/>
    </source>
</evidence>
<dbReference type="SUPFAM" id="SSF56300">
    <property type="entry name" value="Metallo-dependent phosphatases"/>
    <property type="match status" value="1"/>
</dbReference>
<evidence type="ECO:0000256" key="3">
    <source>
        <dbReference type="ARBA" id="ARBA00022839"/>
    </source>
</evidence>
<proteinExistence type="predicted"/>
<dbReference type="GO" id="GO:0004527">
    <property type="term" value="F:exonuclease activity"/>
    <property type="evidence" value="ECO:0007669"/>
    <property type="project" value="UniProtKB-KW"/>
</dbReference>
<feature type="region of interest" description="Disordered" evidence="4">
    <location>
        <begin position="380"/>
        <end position="449"/>
    </location>
</feature>
<dbReference type="InterPro" id="IPR041796">
    <property type="entry name" value="Mre11_N"/>
</dbReference>
<dbReference type="PANTHER" id="PTHR30337:SF0">
    <property type="entry name" value="NUCLEASE SBCCD SUBUNIT D"/>
    <property type="match status" value="1"/>
</dbReference>
<dbReference type="RefSeq" id="WP_271915991.1">
    <property type="nucleotide sequence ID" value="NZ_JAQNDO010000001.1"/>
</dbReference>
<dbReference type="CDD" id="cd00840">
    <property type="entry name" value="MPP_Mre11_N"/>
    <property type="match status" value="1"/>
</dbReference>
<comment type="caution">
    <text evidence="6">The sequence shown here is derived from an EMBL/GenBank/DDBJ whole genome shotgun (WGS) entry which is preliminary data.</text>
</comment>
<feature type="domain" description="Calcineurin-like phosphoesterase" evidence="5">
    <location>
        <begin position="5"/>
        <end position="226"/>
    </location>
</feature>